<evidence type="ECO:0000256" key="9">
    <source>
        <dbReference type="SAM" id="MobiDB-lite"/>
    </source>
</evidence>
<reference evidence="11 12" key="1">
    <citation type="submission" date="2019-04" db="EMBL/GenBank/DDBJ databases">
        <title>Chromosome genome assembly for Takifugu flavidus.</title>
        <authorList>
            <person name="Xiao S."/>
        </authorList>
    </citation>
    <scope>NUCLEOTIDE SEQUENCE [LARGE SCALE GENOMIC DNA]</scope>
    <source>
        <strain evidence="11">HTHZ2018</strain>
        <tissue evidence="11">Muscle</tissue>
    </source>
</reference>
<keyword evidence="12" id="KW-1185">Reference proteome</keyword>
<dbReference type="SUPFAM" id="SSF57667">
    <property type="entry name" value="beta-beta-alpha zinc fingers"/>
    <property type="match status" value="1"/>
</dbReference>
<organism evidence="11 12">
    <name type="scientific">Takifugu flavidus</name>
    <name type="common">sansaifugu</name>
    <dbReference type="NCBI Taxonomy" id="433684"/>
    <lineage>
        <taxon>Eukaryota</taxon>
        <taxon>Metazoa</taxon>
        <taxon>Chordata</taxon>
        <taxon>Craniata</taxon>
        <taxon>Vertebrata</taxon>
        <taxon>Euteleostomi</taxon>
        <taxon>Actinopterygii</taxon>
        <taxon>Neopterygii</taxon>
        <taxon>Teleostei</taxon>
        <taxon>Neoteleostei</taxon>
        <taxon>Acanthomorphata</taxon>
        <taxon>Eupercaria</taxon>
        <taxon>Tetraodontiformes</taxon>
        <taxon>Tetradontoidea</taxon>
        <taxon>Tetraodontidae</taxon>
        <taxon>Takifugu</taxon>
    </lineage>
</organism>
<name>A0A5C6NEA7_9TELE</name>
<dbReference type="SMART" id="SM00355">
    <property type="entry name" value="ZnF_C2H2"/>
    <property type="match status" value="2"/>
</dbReference>
<comment type="subcellular location">
    <subcellularLocation>
        <location evidence="1">Nucleus</location>
    </subcellularLocation>
</comment>
<dbReference type="AlphaFoldDB" id="A0A5C6NEA7"/>
<feature type="region of interest" description="Disordered" evidence="9">
    <location>
        <begin position="1"/>
        <end position="42"/>
    </location>
</feature>
<evidence type="ECO:0000256" key="2">
    <source>
        <dbReference type="ARBA" id="ARBA00006991"/>
    </source>
</evidence>
<evidence type="ECO:0000256" key="5">
    <source>
        <dbReference type="ARBA" id="ARBA00022771"/>
    </source>
</evidence>
<comment type="similarity">
    <text evidence="2">Belongs to the krueppel C2H2-type zinc-finger protein family.</text>
</comment>
<evidence type="ECO:0000256" key="6">
    <source>
        <dbReference type="ARBA" id="ARBA00022833"/>
    </source>
</evidence>
<feature type="domain" description="C2H2-type" evidence="10">
    <location>
        <begin position="395"/>
        <end position="423"/>
    </location>
</feature>
<comment type="caution">
    <text evidence="11">The sequence shown here is derived from an EMBL/GenBank/DDBJ whole genome shotgun (WGS) entry which is preliminary data.</text>
</comment>
<keyword evidence="3" id="KW-0479">Metal-binding</keyword>
<keyword evidence="6" id="KW-0862">Zinc</keyword>
<dbReference type="EMBL" id="RHFK02000016">
    <property type="protein sequence ID" value="TWW64300.1"/>
    <property type="molecule type" value="Genomic_DNA"/>
</dbReference>
<dbReference type="GO" id="GO:0005634">
    <property type="term" value="C:nucleus"/>
    <property type="evidence" value="ECO:0007669"/>
    <property type="project" value="UniProtKB-SubCell"/>
</dbReference>
<evidence type="ECO:0000256" key="7">
    <source>
        <dbReference type="ARBA" id="ARBA00023242"/>
    </source>
</evidence>
<evidence type="ECO:0000256" key="8">
    <source>
        <dbReference type="PROSITE-ProRule" id="PRU00042"/>
    </source>
</evidence>
<keyword evidence="4" id="KW-0677">Repeat</keyword>
<dbReference type="Gene3D" id="3.30.160.60">
    <property type="entry name" value="Classic Zinc Finger"/>
    <property type="match status" value="2"/>
</dbReference>
<dbReference type="InterPro" id="IPR013087">
    <property type="entry name" value="Znf_C2H2_type"/>
</dbReference>
<dbReference type="Proteomes" id="UP000324091">
    <property type="component" value="Chromosome 3"/>
</dbReference>
<feature type="compositionally biased region" description="Basic and acidic residues" evidence="9">
    <location>
        <begin position="9"/>
        <end position="20"/>
    </location>
</feature>
<protein>
    <submittedName>
        <fullName evidence="11">Zinc finger protein</fullName>
    </submittedName>
</protein>
<evidence type="ECO:0000313" key="11">
    <source>
        <dbReference type="EMBL" id="TWW64300.1"/>
    </source>
</evidence>
<evidence type="ECO:0000256" key="4">
    <source>
        <dbReference type="ARBA" id="ARBA00022737"/>
    </source>
</evidence>
<evidence type="ECO:0000256" key="1">
    <source>
        <dbReference type="ARBA" id="ARBA00004123"/>
    </source>
</evidence>
<dbReference type="GO" id="GO:0080090">
    <property type="term" value="P:regulation of primary metabolic process"/>
    <property type="evidence" value="ECO:0007669"/>
    <property type="project" value="UniProtKB-ARBA"/>
</dbReference>
<dbReference type="PROSITE" id="PS50157">
    <property type="entry name" value="ZINC_FINGER_C2H2_2"/>
    <property type="match status" value="2"/>
</dbReference>
<evidence type="ECO:0000259" key="10">
    <source>
        <dbReference type="PROSITE" id="PS50157"/>
    </source>
</evidence>
<dbReference type="InterPro" id="IPR036236">
    <property type="entry name" value="Znf_C2H2_sf"/>
</dbReference>
<dbReference type="FunFam" id="3.30.160.60:FF:000183">
    <property type="entry name" value="E3 ubiquitin-protein ligase ZFP91"/>
    <property type="match status" value="1"/>
</dbReference>
<sequence length="424" mass="47964">MAVLAGTPDDDRAREQEKGVLRRCRGRPRLPDSDRAQRRHESRKKYDVRRVYLGESHKLWSELRRRTNLSDAGLAAYLILVNSTYGDKYQQKYHRKTHVSSLQSLVCWYQEHCCSCPHEPLLRALEPQPNFSTAAIWQCVEENADVSDIERNTVSPVEQTAVISQQTNMESPSKDILLAEQPVWEVEMVDGEHQCPTVTSFSPATSVEEAEDITRSQDEGEEVFRTVTVTTPVDDEVAKTDEDHVMSQGSSSLRASIPEKGKLFDPQSLQIPEQQNAVEGSQLIIITGAYEAMASEGVHLSLGGGSMEEVTCTVIGGVSSTQMCMSDSKRQAEDNDCMTGLSDKQLLQPSALELQRKRELHCSLSRCEICGYQCRQRASLNWHMKKHTPEAHYNYTCEFCHKRFEKLDSVKFHKVKSHPEKQTT</sequence>
<evidence type="ECO:0000256" key="3">
    <source>
        <dbReference type="ARBA" id="ARBA00022723"/>
    </source>
</evidence>
<dbReference type="GO" id="GO:0060255">
    <property type="term" value="P:regulation of macromolecule metabolic process"/>
    <property type="evidence" value="ECO:0007669"/>
    <property type="project" value="UniProtKB-ARBA"/>
</dbReference>
<dbReference type="PROSITE" id="PS00028">
    <property type="entry name" value="ZINC_FINGER_C2H2_1"/>
    <property type="match status" value="2"/>
</dbReference>
<proteinExistence type="inferred from homology"/>
<keyword evidence="7" id="KW-0539">Nucleus</keyword>
<dbReference type="GO" id="GO:0008270">
    <property type="term" value="F:zinc ion binding"/>
    <property type="evidence" value="ECO:0007669"/>
    <property type="project" value="UniProtKB-KW"/>
</dbReference>
<gene>
    <name evidence="11" type="ORF">D4764_03G0013080</name>
</gene>
<evidence type="ECO:0000313" key="12">
    <source>
        <dbReference type="Proteomes" id="UP000324091"/>
    </source>
</evidence>
<accession>A0A5C6NEA7</accession>
<feature type="domain" description="C2H2-type" evidence="10">
    <location>
        <begin position="365"/>
        <end position="392"/>
    </location>
</feature>
<keyword evidence="5 8" id="KW-0863">Zinc-finger</keyword>